<feature type="region of interest" description="Disordered" evidence="1">
    <location>
        <begin position="62"/>
        <end position="133"/>
    </location>
</feature>
<reference evidence="2 3" key="1">
    <citation type="journal article" date="2020" name="Nature">
        <title>Six reference-quality genomes reveal evolution of bat adaptations.</title>
        <authorList>
            <person name="Jebb D."/>
            <person name="Huang Z."/>
            <person name="Pippel M."/>
            <person name="Hughes G.M."/>
            <person name="Lavrichenko K."/>
            <person name="Devanna P."/>
            <person name="Winkler S."/>
            <person name="Jermiin L.S."/>
            <person name="Skirmuntt E.C."/>
            <person name="Katzourakis A."/>
            <person name="Burkitt-Gray L."/>
            <person name="Ray D.A."/>
            <person name="Sullivan K.A.M."/>
            <person name="Roscito J.G."/>
            <person name="Kirilenko B.M."/>
            <person name="Davalos L.M."/>
            <person name="Corthals A.P."/>
            <person name="Power M.L."/>
            <person name="Jones G."/>
            <person name="Ransome R.D."/>
            <person name="Dechmann D.K.N."/>
            <person name="Locatelli A.G."/>
            <person name="Puechmaille S.J."/>
            <person name="Fedrigo O."/>
            <person name="Jarvis E.D."/>
            <person name="Hiller M."/>
            <person name="Vernes S.C."/>
            <person name="Myers E.W."/>
            <person name="Teeling E.C."/>
        </authorList>
    </citation>
    <scope>NUCLEOTIDE SEQUENCE [LARGE SCALE GENOMIC DNA]</scope>
    <source>
        <strain evidence="2">MRhiFer1</strain>
        <tissue evidence="2">Lung</tissue>
    </source>
</reference>
<organism evidence="2 3">
    <name type="scientific">Rhinolophus ferrumequinum</name>
    <name type="common">Greater horseshoe bat</name>
    <dbReference type="NCBI Taxonomy" id="59479"/>
    <lineage>
        <taxon>Eukaryota</taxon>
        <taxon>Metazoa</taxon>
        <taxon>Chordata</taxon>
        <taxon>Craniata</taxon>
        <taxon>Vertebrata</taxon>
        <taxon>Euteleostomi</taxon>
        <taxon>Mammalia</taxon>
        <taxon>Eutheria</taxon>
        <taxon>Laurasiatheria</taxon>
        <taxon>Chiroptera</taxon>
        <taxon>Yinpterochiroptera</taxon>
        <taxon>Rhinolophoidea</taxon>
        <taxon>Rhinolophidae</taxon>
        <taxon>Rhinolophinae</taxon>
        <taxon>Rhinolophus</taxon>
    </lineage>
</organism>
<comment type="caution">
    <text evidence="2">The sequence shown here is derived from an EMBL/GenBank/DDBJ whole genome shotgun (WGS) entry which is preliminary data.</text>
</comment>
<dbReference type="Proteomes" id="UP000585614">
    <property type="component" value="Unassembled WGS sequence"/>
</dbReference>
<dbReference type="EMBL" id="JACAGC010000025">
    <property type="protein sequence ID" value="KAF6278085.1"/>
    <property type="molecule type" value="Genomic_DNA"/>
</dbReference>
<name>A0A7J7RQ72_RHIFE</name>
<proteinExistence type="predicted"/>
<dbReference type="AlphaFoldDB" id="A0A7J7RQ72"/>
<sequence length="133" mass="14131">MQHCPGPSAAAPGAQCPHQPGSWADQGRGLPPAPQPHQTQAYPNGPCPEACGFPMSCLGLRDPPAKRFSSPRNSPSLSWLETPCLPLVSPLPRELDPVTRTRAHTPAPSHARSDPPEPRCPVDISSDHQEPGC</sequence>
<accession>A0A7J7RQ72</accession>
<feature type="region of interest" description="Disordered" evidence="1">
    <location>
        <begin position="1"/>
        <end position="45"/>
    </location>
</feature>
<protein>
    <submittedName>
        <fullName evidence="2">Uncharacterized protein</fullName>
    </submittedName>
</protein>
<evidence type="ECO:0000256" key="1">
    <source>
        <dbReference type="SAM" id="MobiDB-lite"/>
    </source>
</evidence>
<evidence type="ECO:0000313" key="2">
    <source>
        <dbReference type="EMBL" id="KAF6278085.1"/>
    </source>
</evidence>
<evidence type="ECO:0000313" key="3">
    <source>
        <dbReference type="Proteomes" id="UP000585614"/>
    </source>
</evidence>
<gene>
    <name evidence="2" type="ORF">mRhiFer1_009372</name>
</gene>
<feature type="compositionally biased region" description="Polar residues" evidence="1">
    <location>
        <begin position="70"/>
        <end position="79"/>
    </location>
</feature>